<dbReference type="Proteomes" id="UP000548476">
    <property type="component" value="Unassembled WGS sequence"/>
</dbReference>
<name>A0A841G1D7_9ACTN</name>
<evidence type="ECO:0000313" key="2">
    <source>
        <dbReference type="Proteomes" id="UP000548476"/>
    </source>
</evidence>
<organism evidence="1 2">
    <name type="scientific">Phytomonospora endophytica</name>
    <dbReference type="NCBI Taxonomy" id="714109"/>
    <lineage>
        <taxon>Bacteria</taxon>
        <taxon>Bacillati</taxon>
        <taxon>Actinomycetota</taxon>
        <taxon>Actinomycetes</taxon>
        <taxon>Micromonosporales</taxon>
        <taxon>Micromonosporaceae</taxon>
        <taxon>Phytomonospora</taxon>
    </lineage>
</organism>
<dbReference type="AlphaFoldDB" id="A0A841G1D7"/>
<protein>
    <recommendedName>
        <fullName evidence="3">Nucleotidyltransferase</fullName>
    </recommendedName>
</protein>
<evidence type="ECO:0000313" key="1">
    <source>
        <dbReference type="EMBL" id="MBB6039477.1"/>
    </source>
</evidence>
<accession>A0A841G1D7</accession>
<evidence type="ECO:0008006" key="3">
    <source>
        <dbReference type="Google" id="ProtNLM"/>
    </source>
</evidence>
<sequence length="235" mass="25742">MDAPLADARDFVAEHFPQARWALLAGSVTTSARTPGSDLDIVVRLPDGDAAAGRSSHRWRGWPVEIFANDLRGHRHFLDIELAARKPTLHRMIGTGVPLGEVDGELAGLREECAKRLAEGPGPVPAEASDWSRYVLTDELDDYLHSVDPAETTLVGTQLWLSAGRAALEFGAHWTGNGKWLLRELRAHDAGLAERWTAARDEREALIAFTREVLDRAGGPLFEGYRRSAPKPGTP</sequence>
<reference evidence="1 2" key="1">
    <citation type="submission" date="2020-08" db="EMBL/GenBank/DDBJ databases">
        <title>Genomic Encyclopedia of Type Strains, Phase IV (KMG-IV): sequencing the most valuable type-strain genomes for metagenomic binning, comparative biology and taxonomic classification.</title>
        <authorList>
            <person name="Goeker M."/>
        </authorList>
    </citation>
    <scope>NUCLEOTIDE SEQUENCE [LARGE SCALE GENOMIC DNA]</scope>
    <source>
        <strain evidence="1 2">YIM 65646</strain>
    </source>
</reference>
<comment type="caution">
    <text evidence="1">The sequence shown here is derived from an EMBL/GenBank/DDBJ whole genome shotgun (WGS) entry which is preliminary data.</text>
</comment>
<dbReference type="SUPFAM" id="SSF81301">
    <property type="entry name" value="Nucleotidyltransferase"/>
    <property type="match status" value="1"/>
</dbReference>
<proteinExistence type="predicted"/>
<keyword evidence="2" id="KW-1185">Reference proteome</keyword>
<dbReference type="EMBL" id="JACHGT010000022">
    <property type="protein sequence ID" value="MBB6039477.1"/>
    <property type="molecule type" value="Genomic_DNA"/>
</dbReference>
<gene>
    <name evidence="1" type="ORF">HNR73_007372</name>
</gene>
<dbReference type="InterPro" id="IPR043519">
    <property type="entry name" value="NT_sf"/>
</dbReference>
<dbReference type="RefSeq" id="WP_184792554.1">
    <property type="nucleotide sequence ID" value="NZ_BONT01000084.1"/>
</dbReference>